<evidence type="ECO:0000313" key="4">
    <source>
        <dbReference type="Proteomes" id="UP001236507"/>
    </source>
</evidence>
<evidence type="ECO:0000313" key="3">
    <source>
        <dbReference type="EMBL" id="MDI9860249.1"/>
    </source>
</evidence>
<evidence type="ECO:0000259" key="2">
    <source>
        <dbReference type="Pfam" id="PF06580"/>
    </source>
</evidence>
<keyword evidence="1" id="KW-0472">Membrane</keyword>
<reference evidence="3 4" key="1">
    <citation type="submission" date="2023-05" db="EMBL/GenBank/DDBJ databases">
        <title>Novel species of genus Flectobacillus isolated from stream in China.</title>
        <authorList>
            <person name="Lu H."/>
        </authorList>
    </citation>
    <scope>NUCLEOTIDE SEQUENCE [LARGE SCALE GENOMIC DNA]</scope>
    <source>
        <strain evidence="3 4">KCTC 42575</strain>
    </source>
</reference>
<dbReference type="InterPro" id="IPR010559">
    <property type="entry name" value="Sig_transdc_His_kin_internal"/>
</dbReference>
<dbReference type="Gene3D" id="3.30.565.10">
    <property type="entry name" value="Histidine kinase-like ATPase, C-terminal domain"/>
    <property type="match status" value="1"/>
</dbReference>
<dbReference type="PANTHER" id="PTHR34220:SF7">
    <property type="entry name" value="SENSOR HISTIDINE KINASE YPDA"/>
    <property type="match status" value="1"/>
</dbReference>
<accession>A0ABT6Y9J5</accession>
<keyword evidence="4" id="KW-1185">Reference proteome</keyword>
<dbReference type="EMBL" id="JASHIF010000010">
    <property type="protein sequence ID" value="MDI9860249.1"/>
    <property type="molecule type" value="Genomic_DNA"/>
</dbReference>
<organism evidence="3 4">
    <name type="scientific">Flectobacillus roseus</name>
    <dbReference type="NCBI Taxonomy" id="502259"/>
    <lineage>
        <taxon>Bacteria</taxon>
        <taxon>Pseudomonadati</taxon>
        <taxon>Bacteroidota</taxon>
        <taxon>Cytophagia</taxon>
        <taxon>Cytophagales</taxon>
        <taxon>Flectobacillaceae</taxon>
        <taxon>Flectobacillus</taxon>
    </lineage>
</organism>
<protein>
    <submittedName>
        <fullName evidence="3">Histidine kinase</fullName>
    </submittedName>
</protein>
<dbReference type="PANTHER" id="PTHR34220">
    <property type="entry name" value="SENSOR HISTIDINE KINASE YPDA"/>
    <property type="match status" value="1"/>
</dbReference>
<sequence>MFNNFIYKRVIGGMALLAALLVNLPIIILNLEHLHNWQIALIDVTVQVFCCFVLGISVVGVLMEKTPYAWINRNKALVIFGLLIGYCFMLAGLNSLFLPVRMGMISSIIMRGAVVIVMMYLWSKNLIEAERKNALLLENQQLKHDNVLFQLNALKNQLNPHFLFNSLNTLSWLINQDTAKSQEYLQKLSQVLRYSLSMQEQQLVSLRDELVLVENYVFLLQMRFGTNLQINLSPIEPAPYQILPLSIQLLIENAIKHNVVSSSKPLQIDISFEEENIIVSNKISPKLHAEGTGIGLANLDNRYKLMTGKSISIQKDTLFTVRLPLIKHS</sequence>
<dbReference type="InterPro" id="IPR036890">
    <property type="entry name" value="HATPase_C_sf"/>
</dbReference>
<dbReference type="InterPro" id="IPR050640">
    <property type="entry name" value="Bact_2-comp_sensor_kinase"/>
</dbReference>
<keyword evidence="3" id="KW-0418">Kinase</keyword>
<dbReference type="Pfam" id="PF06580">
    <property type="entry name" value="His_kinase"/>
    <property type="match status" value="1"/>
</dbReference>
<gene>
    <name evidence="3" type="ORF">QM524_13605</name>
</gene>
<feature type="domain" description="Signal transduction histidine kinase internal region" evidence="2">
    <location>
        <begin position="150"/>
        <end position="227"/>
    </location>
</feature>
<keyword evidence="1" id="KW-1133">Transmembrane helix</keyword>
<proteinExistence type="predicted"/>
<feature type="transmembrane region" description="Helical" evidence="1">
    <location>
        <begin position="12"/>
        <end position="31"/>
    </location>
</feature>
<dbReference type="RefSeq" id="WP_283345023.1">
    <property type="nucleotide sequence ID" value="NZ_JASHIF010000010.1"/>
</dbReference>
<name>A0ABT6Y9J5_9BACT</name>
<keyword evidence="1" id="KW-0812">Transmembrane</keyword>
<feature type="transmembrane region" description="Helical" evidence="1">
    <location>
        <begin position="76"/>
        <end position="98"/>
    </location>
</feature>
<dbReference type="SUPFAM" id="SSF55874">
    <property type="entry name" value="ATPase domain of HSP90 chaperone/DNA topoisomerase II/histidine kinase"/>
    <property type="match status" value="1"/>
</dbReference>
<feature type="transmembrane region" description="Helical" evidence="1">
    <location>
        <begin position="37"/>
        <end position="64"/>
    </location>
</feature>
<dbReference type="Proteomes" id="UP001236507">
    <property type="component" value="Unassembled WGS sequence"/>
</dbReference>
<evidence type="ECO:0000256" key="1">
    <source>
        <dbReference type="SAM" id="Phobius"/>
    </source>
</evidence>
<comment type="caution">
    <text evidence="3">The sequence shown here is derived from an EMBL/GenBank/DDBJ whole genome shotgun (WGS) entry which is preliminary data.</text>
</comment>
<dbReference type="GO" id="GO:0016301">
    <property type="term" value="F:kinase activity"/>
    <property type="evidence" value="ECO:0007669"/>
    <property type="project" value="UniProtKB-KW"/>
</dbReference>
<keyword evidence="3" id="KW-0808">Transferase</keyword>
<feature type="transmembrane region" description="Helical" evidence="1">
    <location>
        <begin position="104"/>
        <end position="122"/>
    </location>
</feature>